<evidence type="ECO:0000256" key="2">
    <source>
        <dbReference type="ARBA" id="ARBA00008834"/>
    </source>
</evidence>
<dbReference type="EMBL" id="JACGCM010000615">
    <property type="protein sequence ID" value="KAF6170076.1"/>
    <property type="molecule type" value="Genomic_DNA"/>
</dbReference>
<dbReference type="EMBL" id="JACGCM010001609">
    <property type="protein sequence ID" value="KAF6152764.1"/>
    <property type="molecule type" value="Genomic_DNA"/>
</dbReference>
<keyword evidence="14" id="KW-1185">Reference proteome</keyword>
<evidence type="ECO:0000256" key="7">
    <source>
        <dbReference type="ARBA" id="ARBA00023316"/>
    </source>
</evidence>
<dbReference type="SUPFAM" id="SSF51126">
    <property type="entry name" value="Pectin lyase-like"/>
    <property type="match status" value="1"/>
</dbReference>
<keyword evidence="10" id="KW-0732">Signal</keyword>
<evidence type="ECO:0000256" key="3">
    <source>
        <dbReference type="ARBA" id="ARBA00022512"/>
    </source>
</evidence>
<dbReference type="GO" id="GO:0005975">
    <property type="term" value="P:carbohydrate metabolic process"/>
    <property type="evidence" value="ECO:0007669"/>
    <property type="project" value="InterPro"/>
</dbReference>
<evidence type="ECO:0000256" key="4">
    <source>
        <dbReference type="ARBA" id="ARBA00022525"/>
    </source>
</evidence>
<keyword evidence="4" id="KW-0964">Secreted</keyword>
<reference evidence="12 14" key="1">
    <citation type="journal article" date="2020" name="IScience">
        <title>Genome Sequencing of the Endangered Kingdonia uniflora (Circaeasteraceae, Ranunculales) Reveals Potential Mechanisms of Evolutionary Specialization.</title>
        <authorList>
            <person name="Sun Y."/>
            <person name="Deng T."/>
            <person name="Zhang A."/>
            <person name="Moore M.J."/>
            <person name="Landis J.B."/>
            <person name="Lin N."/>
            <person name="Zhang H."/>
            <person name="Zhang X."/>
            <person name="Huang J."/>
            <person name="Zhang X."/>
            <person name="Sun H."/>
            <person name="Wang H."/>
        </authorList>
    </citation>
    <scope>NUCLEOTIDE SEQUENCE [LARGE SCALE GENOMIC DNA]</scope>
    <source>
        <strain evidence="12">TB1705</strain>
        <tissue evidence="12">Leaf</tissue>
    </source>
</reference>
<accession>A0A7J7NSB7</accession>
<dbReference type="PROSITE" id="PS00502">
    <property type="entry name" value="POLYGALACTURONASE"/>
    <property type="match status" value="1"/>
</dbReference>
<dbReference type="SMART" id="SM00710">
    <property type="entry name" value="PbH1"/>
    <property type="match status" value="6"/>
</dbReference>
<gene>
    <name evidence="13" type="ORF">GIB67_000819</name>
    <name evidence="11" type="ORF">GIB67_004593</name>
    <name evidence="12" type="ORF">GIB67_037138</name>
</gene>
<dbReference type="FunFam" id="2.160.20.10:FF:000004">
    <property type="entry name" value="Pectin lyase-like superfamily protein"/>
    <property type="match status" value="1"/>
</dbReference>
<sequence length="399" mass="42399">MGSISNLAIVYIFLLIATALTAVSATGSIFNVMDYGVKTDANSDNSPGFLKAWTEACAAAGAEVKVLVPKGDYGMGPVVFEGPCKASTIHFELQGTLKASTDLSKFKKDGWISFYRITGFKLSGGGVFDGQGASTWSKNSCSKQKNCNVLPVNIRFDYITNGHVSYVSSINSKMFHINILGCNDITLDHVTVTAPGESPNTDGIHLGDSTKVTITNCIIATGDDCVSIGSGSSHVIVDKVTCGPGHGISIGSLGRYPDEKDVTDITVTRIILKGTTNGVRIKTWQESPKETKVTNVIFKDITMQDVQFPLNIDQEYCPYASCGTKSPSKVKITNVQFNNIRGTSASKDAVKIVCSKGMPCEGVKLGDINLTYNGAQPTSICRSAHISAVGKVFPVSCST</sequence>
<dbReference type="InterPro" id="IPR006626">
    <property type="entry name" value="PbH1"/>
</dbReference>
<keyword evidence="3" id="KW-0134">Cell wall</keyword>
<keyword evidence="6 9" id="KW-0326">Glycosidase</keyword>
<evidence type="ECO:0000313" key="12">
    <source>
        <dbReference type="EMBL" id="KAF6170076.1"/>
    </source>
</evidence>
<keyword evidence="7" id="KW-0961">Cell wall biogenesis/degradation</keyword>
<dbReference type="PANTHER" id="PTHR31375">
    <property type="match status" value="1"/>
</dbReference>
<organism evidence="12 14">
    <name type="scientific">Kingdonia uniflora</name>
    <dbReference type="NCBI Taxonomy" id="39325"/>
    <lineage>
        <taxon>Eukaryota</taxon>
        <taxon>Viridiplantae</taxon>
        <taxon>Streptophyta</taxon>
        <taxon>Embryophyta</taxon>
        <taxon>Tracheophyta</taxon>
        <taxon>Spermatophyta</taxon>
        <taxon>Magnoliopsida</taxon>
        <taxon>Ranunculales</taxon>
        <taxon>Circaeasteraceae</taxon>
        <taxon>Kingdonia</taxon>
    </lineage>
</organism>
<keyword evidence="5 9" id="KW-0378">Hydrolase</keyword>
<evidence type="ECO:0000256" key="8">
    <source>
        <dbReference type="PROSITE-ProRule" id="PRU10052"/>
    </source>
</evidence>
<evidence type="ECO:0000256" key="1">
    <source>
        <dbReference type="ARBA" id="ARBA00004191"/>
    </source>
</evidence>
<dbReference type="GO" id="GO:0004650">
    <property type="term" value="F:polygalacturonase activity"/>
    <property type="evidence" value="ECO:0007669"/>
    <property type="project" value="InterPro"/>
</dbReference>
<name>A0A7J7NSB7_9MAGN</name>
<evidence type="ECO:0000313" key="11">
    <source>
        <dbReference type="EMBL" id="KAF6152764.1"/>
    </source>
</evidence>
<evidence type="ECO:0000256" key="10">
    <source>
        <dbReference type="SAM" id="SignalP"/>
    </source>
</evidence>
<evidence type="ECO:0000313" key="14">
    <source>
        <dbReference type="Proteomes" id="UP000541444"/>
    </source>
</evidence>
<feature type="signal peptide" evidence="10">
    <location>
        <begin position="1"/>
        <end position="25"/>
    </location>
</feature>
<feature type="active site" evidence="8">
    <location>
        <position position="246"/>
    </location>
</feature>
<evidence type="ECO:0000256" key="5">
    <source>
        <dbReference type="ARBA" id="ARBA00022801"/>
    </source>
</evidence>
<comment type="similarity">
    <text evidence="2 9">Belongs to the glycosyl hydrolase 28 family.</text>
</comment>
<dbReference type="GO" id="GO:0071555">
    <property type="term" value="P:cell wall organization"/>
    <property type="evidence" value="ECO:0007669"/>
    <property type="project" value="UniProtKB-KW"/>
</dbReference>
<feature type="chain" id="PRO_5036205954" description="Polygalacturonase" evidence="10">
    <location>
        <begin position="26"/>
        <end position="399"/>
    </location>
</feature>
<dbReference type="InterPro" id="IPR011050">
    <property type="entry name" value="Pectin_lyase_fold/virulence"/>
</dbReference>
<evidence type="ECO:0008006" key="15">
    <source>
        <dbReference type="Google" id="ProtNLM"/>
    </source>
</evidence>
<evidence type="ECO:0000256" key="9">
    <source>
        <dbReference type="RuleBase" id="RU361169"/>
    </source>
</evidence>
<dbReference type="Proteomes" id="UP000541444">
    <property type="component" value="Unassembled WGS sequence"/>
</dbReference>
<dbReference type="Gene3D" id="2.160.20.10">
    <property type="entry name" value="Single-stranded right-handed beta-helix, Pectin lyase-like"/>
    <property type="match status" value="1"/>
</dbReference>
<dbReference type="Pfam" id="PF00295">
    <property type="entry name" value="Glyco_hydro_28"/>
    <property type="match status" value="1"/>
</dbReference>
<dbReference type="AlphaFoldDB" id="A0A7J7NSB7"/>
<comment type="caution">
    <text evidence="12">The sequence shown here is derived from an EMBL/GenBank/DDBJ whole genome shotgun (WGS) entry which is preliminary data.</text>
</comment>
<protein>
    <recommendedName>
        <fullName evidence="15">Polygalacturonase</fullName>
    </recommendedName>
</protein>
<dbReference type="InterPro" id="IPR012334">
    <property type="entry name" value="Pectin_lyas_fold"/>
</dbReference>
<dbReference type="OrthoDB" id="187139at2759"/>
<evidence type="ECO:0000313" key="13">
    <source>
        <dbReference type="EMBL" id="KAF6172761.1"/>
    </source>
</evidence>
<comment type="subcellular location">
    <subcellularLocation>
        <location evidence="1">Secreted</location>
        <location evidence="1">Cell wall</location>
    </subcellularLocation>
</comment>
<dbReference type="EMBL" id="JACGCM010000393">
    <property type="protein sequence ID" value="KAF6172761.1"/>
    <property type="molecule type" value="Genomic_DNA"/>
</dbReference>
<dbReference type="InterPro" id="IPR000743">
    <property type="entry name" value="Glyco_hydro_28"/>
</dbReference>
<evidence type="ECO:0000256" key="6">
    <source>
        <dbReference type="ARBA" id="ARBA00023295"/>
    </source>
</evidence>
<proteinExistence type="inferred from homology"/>